<protein>
    <submittedName>
        <fullName evidence="1">Uncharacterized protein</fullName>
    </submittedName>
</protein>
<proteinExistence type="predicted"/>
<keyword evidence="2" id="KW-1185">Reference proteome</keyword>
<comment type="caution">
    <text evidence="1">The sequence shown here is derived from an EMBL/GenBank/DDBJ whole genome shotgun (WGS) entry which is preliminary data.</text>
</comment>
<dbReference type="Proteomes" id="UP001064048">
    <property type="component" value="Chromosome Z"/>
</dbReference>
<name>A0ACC0K462_CHOFU</name>
<accession>A0ACC0K462</accession>
<evidence type="ECO:0000313" key="2">
    <source>
        <dbReference type="Proteomes" id="UP001064048"/>
    </source>
</evidence>
<gene>
    <name evidence="1" type="ORF">MSG28_001226</name>
</gene>
<dbReference type="EMBL" id="CM046131">
    <property type="protein sequence ID" value="KAI8431188.1"/>
    <property type="molecule type" value="Genomic_DNA"/>
</dbReference>
<reference evidence="1 2" key="1">
    <citation type="journal article" date="2022" name="Genome Biol. Evol.">
        <title>The Spruce Budworm Genome: Reconstructing the Evolutionary History of Antifreeze Proteins.</title>
        <authorList>
            <person name="Beliveau C."/>
            <person name="Gagne P."/>
            <person name="Picq S."/>
            <person name="Vernygora O."/>
            <person name="Keeling C.I."/>
            <person name="Pinkney K."/>
            <person name="Doucet D."/>
            <person name="Wen F."/>
            <person name="Johnston J.S."/>
            <person name="Maaroufi H."/>
            <person name="Boyle B."/>
            <person name="Laroche J."/>
            <person name="Dewar K."/>
            <person name="Juretic N."/>
            <person name="Blackburn G."/>
            <person name="Nisole A."/>
            <person name="Brunet B."/>
            <person name="Brandao M."/>
            <person name="Lumley L."/>
            <person name="Duan J."/>
            <person name="Quan G."/>
            <person name="Lucarotti C.J."/>
            <person name="Roe A.D."/>
            <person name="Sperling F.A.H."/>
            <person name="Levesque R.C."/>
            <person name="Cusson M."/>
        </authorList>
    </citation>
    <scope>NUCLEOTIDE SEQUENCE [LARGE SCALE GENOMIC DNA]</scope>
    <source>
        <strain evidence="1">Glfc:IPQL:Cfum</strain>
    </source>
</reference>
<organism evidence="1 2">
    <name type="scientific">Choristoneura fumiferana</name>
    <name type="common">Spruce budworm moth</name>
    <name type="synonym">Archips fumiferana</name>
    <dbReference type="NCBI Taxonomy" id="7141"/>
    <lineage>
        <taxon>Eukaryota</taxon>
        <taxon>Metazoa</taxon>
        <taxon>Ecdysozoa</taxon>
        <taxon>Arthropoda</taxon>
        <taxon>Hexapoda</taxon>
        <taxon>Insecta</taxon>
        <taxon>Pterygota</taxon>
        <taxon>Neoptera</taxon>
        <taxon>Endopterygota</taxon>
        <taxon>Lepidoptera</taxon>
        <taxon>Glossata</taxon>
        <taxon>Ditrysia</taxon>
        <taxon>Tortricoidea</taxon>
        <taxon>Tortricidae</taxon>
        <taxon>Tortricinae</taxon>
        <taxon>Choristoneura</taxon>
    </lineage>
</organism>
<sequence length="1023" mass="113334">MHPQIPEPVPEVPIITYIAPELVAMQPTDKKEEHSVPEVEVAAPPVNGDDDDKSDIINLYYDSDSELEVPAATPQAVGPETCPSNRYNSVQDVVVASNAKCQFLAARCRNCRGCGIVEKIIQLTRLMQPACITAGDVYDFNAELVEAISPSLSCLRNQSRQARAVEEESHLFMDLLPQNSQHIIQITLKRTAESQCISKACIVNRDVMANTPQPSLIEHENLLDRLLECVSAASQSQHEKEEPQPSTSTSFGPAGLPDVIRPALRACTVNLGEQFPEKPDSSSDVDDSREAATDSRRVLDAPVFYPTKEEFTDPIGYYEKIAPTASKFGLCKIVAPAGFAPPCVMNEQFRFAVIYQYISKLYSRWGPASRELAAIKAHMKTQSVVFPRSPLLDGSEVNLPKLHHSVQRNGGPTNVIQRKRWGRVAEEMKLTKLQNPERKLDQLFMRYLLPYTMLSNQERQKKMAEVEKCWTVKYQKMLERARNPFHRQKRLLGESESSEDEAEDNDTAGALDEAEDCIVQGRIMNLATFKKFPEDEAEDSDTAGALDEAEDCTVPGPIMNLATFKKSGSIIIAGLQPVLQAEATKNEAEVEGCIVQGRIMNLATFKKRRGVSRGLFLITDKCDAVSVDSNKKNRDDITVCLSVINKISMCGATAPNASLNSQIATSLMEAHFEAGTAPTAAAVEAAYWRAVLHGTEHIVANTASIDTGEEGYGFPKDPAVSYGDHPWNLKRLSQNPGNVLRFLGPVLGVTVPTLHLGMLFSTSCWHRDPHGLPWTEFMHSGPEKIWSVDNSFILASLSRELWGRFIISAVGRPLYGIPSGQSANFRSAVETLCPAYCQSKSIWLASDIAMIPPDILAEHNVTLSRATQQPGEYIIVFPEAHSCSITTGFAVSESVYFASSSWLDNVYQLFKELRNSCEPTMFSLEQLLVSGGGDRVAPRRVLPAVLATLVGEEMEHRRNLERRGLQVGRFVSEALNASIQSYSSSVDRRRATDEPDRRLGRPYARTKSHAYRQRSCQHIHRLA</sequence>
<evidence type="ECO:0000313" key="1">
    <source>
        <dbReference type="EMBL" id="KAI8431188.1"/>
    </source>
</evidence>